<evidence type="ECO:0000313" key="2">
    <source>
        <dbReference type="EMBL" id="KAI1887655.1"/>
    </source>
</evidence>
<evidence type="ECO:0000313" key="3">
    <source>
        <dbReference type="Proteomes" id="UP000829720"/>
    </source>
</evidence>
<dbReference type="AlphaFoldDB" id="A0A8T3CYE9"/>
<protein>
    <submittedName>
        <fullName evidence="2">Uncharacterized protein</fullName>
    </submittedName>
</protein>
<feature type="compositionally biased region" description="Basic and acidic residues" evidence="1">
    <location>
        <begin position="37"/>
        <end position="52"/>
    </location>
</feature>
<sequence length="110" mass="12816">MGERPGQRRRAFLLSAACRCGASRGKLHEPQWSGWSVREEQRSTERGGERHAQQRGHWGFRAAELSADPTGCQLHLQQRTDWGHHRDGLSSGAAWQRHLRQWRPWRQLSR</sequence>
<feature type="region of interest" description="Disordered" evidence="1">
    <location>
        <begin position="31"/>
        <end position="56"/>
    </location>
</feature>
<name>A0A8T3CYE9_9TELE</name>
<proteinExistence type="predicted"/>
<organism evidence="2 3">
    <name type="scientific">Albula goreensis</name>
    <dbReference type="NCBI Taxonomy" id="1534307"/>
    <lineage>
        <taxon>Eukaryota</taxon>
        <taxon>Metazoa</taxon>
        <taxon>Chordata</taxon>
        <taxon>Craniata</taxon>
        <taxon>Vertebrata</taxon>
        <taxon>Euteleostomi</taxon>
        <taxon>Actinopterygii</taxon>
        <taxon>Neopterygii</taxon>
        <taxon>Teleostei</taxon>
        <taxon>Albuliformes</taxon>
        <taxon>Albulidae</taxon>
        <taxon>Albula</taxon>
    </lineage>
</organism>
<dbReference type="Proteomes" id="UP000829720">
    <property type="component" value="Unassembled WGS sequence"/>
</dbReference>
<keyword evidence="3" id="KW-1185">Reference proteome</keyword>
<reference evidence="2" key="1">
    <citation type="submission" date="2021-01" db="EMBL/GenBank/DDBJ databases">
        <authorList>
            <person name="Zahm M."/>
            <person name="Roques C."/>
            <person name="Cabau C."/>
            <person name="Klopp C."/>
            <person name="Donnadieu C."/>
            <person name="Jouanno E."/>
            <person name="Lampietro C."/>
            <person name="Louis A."/>
            <person name="Herpin A."/>
            <person name="Echchiki A."/>
            <person name="Berthelot C."/>
            <person name="Parey E."/>
            <person name="Roest-Crollius H."/>
            <person name="Braasch I."/>
            <person name="Postlethwait J."/>
            <person name="Bobe J."/>
            <person name="Montfort J."/>
            <person name="Bouchez O."/>
            <person name="Begum T."/>
            <person name="Mejri S."/>
            <person name="Adams A."/>
            <person name="Chen W.-J."/>
            <person name="Guiguen Y."/>
        </authorList>
    </citation>
    <scope>NUCLEOTIDE SEQUENCE</scope>
    <source>
        <tissue evidence="2">Blood</tissue>
    </source>
</reference>
<gene>
    <name evidence="2" type="ORF">AGOR_G00192550</name>
</gene>
<evidence type="ECO:0000256" key="1">
    <source>
        <dbReference type="SAM" id="MobiDB-lite"/>
    </source>
</evidence>
<comment type="caution">
    <text evidence="2">The sequence shown here is derived from an EMBL/GenBank/DDBJ whole genome shotgun (WGS) entry which is preliminary data.</text>
</comment>
<accession>A0A8T3CYE9</accession>
<dbReference type="EMBL" id="JAERUA010000018">
    <property type="protein sequence ID" value="KAI1887655.1"/>
    <property type="molecule type" value="Genomic_DNA"/>
</dbReference>